<sequence length="125" mass="13651">MADHNLSWEHVVQMCRHLHLDEDEEVAAADVQAEQLDLEAAVAEAAERAEGRLAATRAEIANAIAHLADARAELAEARAAMAAPLEAPPTDAVIHDITDDDPPCARPLRLRRRPVRSAHVFRDPC</sequence>
<evidence type="ECO:0000313" key="3">
    <source>
        <dbReference type="Proteomes" id="UP001231189"/>
    </source>
</evidence>
<comment type="caution">
    <text evidence="2">The sequence shown here is derived from an EMBL/GenBank/DDBJ whole genome shotgun (WGS) entry which is preliminary data.</text>
</comment>
<proteinExistence type="predicted"/>
<keyword evidence="3" id="KW-1185">Reference proteome</keyword>
<keyword evidence="1" id="KW-0175">Coiled coil</keyword>
<gene>
    <name evidence="2" type="ORF">QYE76_050036</name>
</gene>
<evidence type="ECO:0000256" key="1">
    <source>
        <dbReference type="SAM" id="Coils"/>
    </source>
</evidence>
<dbReference type="Proteomes" id="UP001231189">
    <property type="component" value="Unassembled WGS sequence"/>
</dbReference>
<name>A0AAD8SQT3_LOLMU</name>
<evidence type="ECO:0000313" key="2">
    <source>
        <dbReference type="EMBL" id="KAK1661877.1"/>
    </source>
</evidence>
<reference evidence="2" key="1">
    <citation type="submission" date="2023-07" db="EMBL/GenBank/DDBJ databases">
        <title>A chromosome-level genome assembly of Lolium multiflorum.</title>
        <authorList>
            <person name="Chen Y."/>
            <person name="Copetti D."/>
            <person name="Kolliker R."/>
            <person name="Studer B."/>
        </authorList>
    </citation>
    <scope>NUCLEOTIDE SEQUENCE</scope>
    <source>
        <strain evidence="2">02402/16</strain>
        <tissue evidence="2">Leaf</tissue>
    </source>
</reference>
<organism evidence="2 3">
    <name type="scientific">Lolium multiflorum</name>
    <name type="common">Italian ryegrass</name>
    <name type="synonym">Lolium perenne subsp. multiflorum</name>
    <dbReference type="NCBI Taxonomy" id="4521"/>
    <lineage>
        <taxon>Eukaryota</taxon>
        <taxon>Viridiplantae</taxon>
        <taxon>Streptophyta</taxon>
        <taxon>Embryophyta</taxon>
        <taxon>Tracheophyta</taxon>
        <taxon>Spermatophyta</taxon>
        <taxon>Magnoliopsida</taxon>
        <taxon>Liliopsida</taxon>
        <taxon>Poales</taxon>
        <taxon>Poaceae</taxon>
        <taxon>BOP clade</taxon>
        <taxon>Pooideae</taxon>
        <taxon>Poodae</taxon>
        <taxon>Poeae</taxon>
        <taxon>Poeae Chloroplast Group 2 (Poeae type)</taxon>
        <taxon>Loliodinae</taxon>
        <taxon>Loliinae</taxon>
        <taxon>Lolium</taxon>
    </lineage>
</organism>
<protein>
    <submittedName>
        <fullName evidence="2">Uncharacterized protein</fullName>
    </submittedName>
</protein>
<accession>A0AAD8SQT3</accession>
<dbReference type="EMBL" id="JAUUTY010000003">
    <property type="protein sequence ID" value="KAK1661877.1"/>
    <property type="molecule type" value="Genomic_DNA"/>
</dbReference>
<feature type="coiled-coil region" evidence="1">
    <location>
        <begin position="28"/>
        <end position="80"/>
    </location>
</feature>
<dbReference type="AlphaFoldDB" id="A0AAD8SQT3"/>